<evidence type="ECO:0000313" key="5">
    <source>
        <dbReference type="EMBL" id="MBA5608029.1"/>
    </source>
</evidence>
<feature type="domain" description="Outer membrane protein beta-barrel" evidence="4">
    <location>
        <begin position="12"/>
        <end position="203"/>
    </location>
</feature>
<gene>
    <name evidence="5" type="ORF">H3H36_21990</name>
</gene>
<dbReference type="Proteomes" id="UP000566711">
    <property type="component" value="Unassembled WGS sequence"/>
</dbReference>
<keyword evidence="6" id="KW-1185">Reference proteome</keyword>
<dbReference type="RefSeq" id="WP_182220213.1">
    <property type="nucleotide sequence ID" value="NZ_JACEZS010000024.1"/>
</dbReference>
<dbReference type="AlphaFoldDB" id="A0A7W2I8Y6"/>
<dbReference type="Gene3D" id="2.40.160.20">
    <property type="match status" value="1"/>
</dbReference>
<accession>A0A7W2I8Y6</accession>
<evidence type="ECO:0000313" key="6">
    <source>
        <dbReference type="Proteomes" id="UP000566711"/>
    </source>
</evidence>
<evidence type="ECO:0000256" key="1">
    <source>
        <dbReference type="ARBA" id="ARBA00004442"/>
    </source>
</evidence>
<proteinExistence type="predicted"/>
<organism evidence="5 6">
    <name type="scientific">Rugamonas fusca</name>
    <dbReference type="NCBI Taxonomy" id="2758568"/>
    <lineage>
        <taxon>Bacteria</taxon>
        <taxon>Pseudomonadati</taxon>
        <taxon>Pseudomonadota</taxon>
        <taxon>Betaproteobacteria</taxon>
        <taxon>Burkholderiales</taxon>
        <taxon>Oxalobacteraceae</taxon>
        <taxon>Telluria group</taxon>
        <taxon>Rugamonas</taxon>
    </lineage>
</organism>
<comment type="caution">
    <text evidence="5">The sequence shown here is derived from an EMBL/GenBank/DDBJ whole genome shotgun (WGS) entry which is preliminary data.</text>
</comment>
<protein>
    <submittedName>
        <fullName evidence="5">Outer membrane beta-barrel protein</fullName>
    </submittedName>
</protein>
<feature type="signal peptide" evidence="3">
    <location>
        <begin position="1"/>
        <end position="24"/>
    </location>
</feature>
<evidence type="ECO:0000259" key="4">
    <source>
        <dbReference type="Pfam" id="PF13505"/>
    </source>
</evidence>
<comment type="subcellular location">
    <subcellularLocation>
        <location evidence="1">Cell outer membrane</location>
    </subcellularLocation>
</comment>
<dbReference type="InterPro" id="IPR027385">
    <property type="entry name" value="Beta-barrel_OMP"/>
</dbReference>
<dbReference type="SUPFAM" id="SSF56925">
    <property type="entry name" value="OMPA-like"/>
    <property type="match status" value="1"/>
</dbReference>
<sequence>MMKFNVRTMLLASALLGASGAAAAADLSPGYMGVDVGYRNHYNFDCLSGSPCERNAGASTRVYGGYTLGQGEAFGLKSTRAIEVAAFTGGSVKGAFRDGSGALSPGKGKLSGVSVVVASATQLSDNWAWTTRLGLVAEHGKVNYTAGGSDSTNTLAVTVGTGLSYAIDRNWSLNADWNYLPARMGKAAKSNLNVFSVGAAYHF</sequence>
<evidence type="ECO:0000256" key="3">
    <source>
        <dbReference type="SAM" id="SignalP"/>
    </source>
</evidence>
<dbReference type="GO" id="GO:0009279">
    <property type="term" value="C:cell outer membrane"/>
    <property type="evidence" value="ECO:0007669"/>
    <property type="project" value="UniProtKB-SubCell"/>
</dbReference>
<evidence type="ECO:0000256" key="2">
    <source>
        <dbReference type="ARBA" id="ARBA00022729"/>
    </source>
</evidence>
<name>A0A7W2I8Y6_9BURK</name>
<dbReference type="InterPro" id="IPR011250">
    <property type="entry name" value="OMP/PagP_B-barrel"/>
</dbReference>
<keyword evidence="2 3" id="KW-0732">Signal</keyword>
<dbReference type="Pfam" id="PF13505">
    <property type="entry name" value="OMP_b-brl"/>
    <property type="match status" value="1"/>
</dbReference>
<dbReference type="EMBL" id="JACEZS010000024">
    <property type="protein sequence ID" value="MBA5608029.1"/>
    <property type="molecule type" value="Genomic_DNA"/>
</dbReference>
<feature type="chain" id="PRO_5030558979" evidence="3">
    <location>
        <begin position="25"/>
        <end position="203"/>
    </location>
</feature>
<reference evidence="5 6" key="1">
    <citation type="submission" date="2020-07" db="EMBL/GenBank/DDBJ databases">
        <title>Novel species isolated from subtropical streams in China.</title>
        <authorList>
            <person name="Lu H."/>
        </authorList>
    </citation>
    <scope>NUCLEOTIDE SEQUENCE [LARGE SCALE GENOMIC DNA]</scope>
    <source>
        <strain evidence="5 6">FT3S</strain>
    </source>
</reference>